<dbReference type="EMBL" id="CAADRP010002085">
    <property type="protein sequence ID" value="VFU60898.1"/>
    <property type="molecule type" value="Genomic_DNA"/>
</dbReference>
<keyword evidence="4" id="KW-0540">Nuclease</keyword>
<keyword evidence="7" id="KW-0539">Nucleus</keyword>
<evidence type="ECO:0000256" key="2">
    <source>
        <dbReference type="ARBA" id="ARBA00004123"/>
    </source>
</evidence>
<feature type="domain" description="Myb/SANT-like" evidence="9">
    <location>
        <begin position="8"/>
        <end position="101"/>
    </location>
</feature>
<dbReference type="InterPro" id="IPR045249">
    <property type="entry name" value="HARBI1-like"/>
</dbReference>
<accession>A0A6N2N230</accession>
<reference evidence="12" key="1">
    <citation type="submission" date="2019-03" db="EMBL/GenBank/DDBJ databases">
        <authorList>
            <person name="Mank J."/>
            <person name="Almeida P."/>
        </authorList>
    </citation>
    <scope>NUCLEOTIDE SEQUENCE</scope>
    <source>
        <strain evidence="12">78183</strain>
    </source>
</reference>
<dbReference type="AlphaFoldDB" id="A0A6N2N230"/>
<gene>
    <name evidence="12" type="ORF">SVIM_LOCUS453146</name>
</gene>
<evidence type="ECO:0000256" key="6">
    <source>
        <dbReference type="ARBA" id="ARBA00022801"/>
    </source>
</evidence>
<feature type="domain" description="DUF8040" evidence="11">
    <location>
        <begin position="360"/>
        <end position="454"/>
    </location>
</feature>
<comment type="similarity">
    <text evidence="3">Belongs to the HARBI1 family.</text>
</comment>
<organism evidence="12">
    <name type="scientific">Salix viminalis</name>
    <name type="common">Common osier</name>
    <name type="synonym">Basket willow</name>
    <dbReference type="NCBI Taxonomy" id="40686"/>
    <lineage>
        <taxon>Eukaryota</taxon>
        <taxon>Viridiplantae</taxon>
        <taxon>Streptophyta</taxon>
        <taxon>Embryophyta</taxon>
        <taxon>Tracheophyta</taxon>
        <taxon>Spermatophyta</taxon>
        <taxon>Magnoliopsida</taxon>
        <taxon>eudicotyledons</taxon>
        <taxon>Gunneridae</taxon>
        <taxon>Pentapetalae</taxon>
        <taxon>rosids</taxon>
        <taxon>fabids</taxon>
        <taxon>Malpighiales</taxon>
        <taxon>Salicaceae</taxon>
        <taxon>Saliceae</taxon>
        <taxon>Salix</taxon>
    </lineage>
</organism>
<evidence type="ECO:0008006" key="13">
    <source>
        <dbReference type="Google" id="ProtNLM"/>
    </source>
</evidence>
<feature type="compositionally biased region" description="Acidic residues" evidence="8">
    <location>
        <begin position="301"/>
        <end position="323"/>
    </location>
</feature>
<evidence type="ECO:0000259" key="9">
    <source>
        <dbReference type="Pfam" id="PF12776"/>
    </source>
</evidence>
<evidence type="ECO:0000259" key="10">
    <source>
        <dbReference type="Pfam" id="PF13359"/>
    </source>
</evidence>
<dbReference type="PANTHER" id="PTHR22930:SF221">
    <property type="entry name" value="NUCLEASE HARBI1"/>
    <property type="match status" value="1"/>
</dbReference>
<dbReference type="PANTHER" id="PTHR22930">
    <property type="match status" value="1"/>
</dbReference>
<evidence type="ECO:0000256" key="4">
    <source>
        <dbReference type="ARBA" id="ARBA00022722"/>
    </source>
</evidence>
<proteinExistence type="inferred from homology"/>
<protein>
    <recommendedName>
        <fullName evidence="13">DDE Tnp4 domain-containing protein</fullName>
    </recommendedName>
</protein>
<dbReference type="InterPro" id="IPR027806">
    <property type="entry name" value="HARBI1_dom"/>
</dbReference>
<dbReference type="GO" id="GO:0046872">
    <property type="term" value="F:metal ion binding"/>
    <property type="evidence" value="ECO:0007669"/>
    <property type="project" value="UniProtKB-KW"/>
</dbReference>
<keyword evidence="5" id="KW-0479">Metal-binding</keyword>
<dbReference type="GO" id="GO:0004518">
    <property type="term" value="F:nuclease activity"/>
    <property type="evidence" value="ECO:0007669"/>
    <property type="project" value="UniProtKB-KW"/>
</dbReference>
<dbReference type="Pfam" id="PF26138">
    <property type="entry name" value="DUF8040"/>
    <property type="match status" value="1"/>
</dbReference>
<evidence type="ECO:0000256" key="3">
    <source>
        <dbReference type="ARBA" id="ARBA00006958"/>
    </source>
</evidence>
<name>A0A6N2N230_SALVM</name>
<evidence type="ECO:0000259" key="11">
    <source>
        <dbReference type="Pfam" id="PF26138"/>
    </source>
</evidence>
<evidence type="ECO:0000313" key="12">
    <source>
        <dbReference type="EMBL" id="VFU60898.1"/>
    </source>
</evidence>
<dbReference type="GO" id="GO:0016787">
    <property type="term" value="F:hydrolase activity"/>
    <property type="evidence" value="ECO:0007669"/>
    <property type="project" value="UniProtKB-KW"/>
</dbReference>
<dbReference type="GO" id="GO:0005634">
    <property type="term" value="C:nucleus"/>
    <property type="evidence" value="ECO:0007669"/>
    <property type="project" value="UniProtKB-SubCell"/>
</dbReference>
<evidence type="ECO:0000256" key="5">
    <source>
        <dbReference type="ARBA" id="ARBA00022723"/>
    </source>
</evidence>
<dbReference type="InterPro" id="IPR058353">
    <property type="entry name" value="DUF8040"/>
</dbReference>
<evidence type="ECO:0000256" key="8">
    <source>
        <dbReference type="SAM" id="MobiDB-lite"/>
    </source>
</evidence>
<dbReference type="Pfam" id="PF12776">
    <property type="entry name" value="Myb_DNA-bind_3"/>
    <property type="match status" value="1"/>
</dbReference>
<sequence length="687" mass="78907">MADSAKASWSPEHLHIFCDICIRAIDMGMRPTTHFDKPSWMYVAKSFAEQTGVVFKREQFKNKWDSCKKNWRLWNKLIGETGVGWSNELKTIAASDEWWRARIQENKEVSKFRTAGIEPSLKFKFDRMFSGVTATGQHAWAPSSGTLPGSDEDLDAINVGLQGADLEEGSGDSDEHEDIMKLSKFSRLSIQQQLLDSISSRSDSTSANKDLPGCSIPQVMAELQSIPGSTDDDTFLFRAMQFLQVWTYFVDMDDAHFNALLNGDFEGEYDNVMDRVIEHINYDADEGNNNAYVDDGTAGTDNDDDDNDDSSEDANDDEDDEDDVTFIERKYDDDNIILSTAGALTHYYIVYIHKEPCMVSYNTGMRWLNDILRGHWKRCVNMFRMDRDTLLSLCYELETRYGLNPSRRMCVLEKVGMFLFTLAVGASNRHVQERFQRSGETVSRCMKEVLKALCLFAIDIIKPTDQDFTNTPIQIAMNRRFMPHFKNCIGAIDGTHVRATISPELQIPFFGRKGVPTQNIMAACSFDMQFTFVWAGWEGSAHDTRIFLEAIHSTSIQFPKPPEGKYYLVDAGYPNEYGYLAPYRGERYHIEEFRRRGEPSGRREVFNRAHSSLRNVIERTFGVWKQRWKILQCMPPYPYKTQVQIIVASMALNNYIRRRSQHDDVFGEYDRNPDYISDELLPDVVSM</sequence>
<dbReference type="InterPro" id="IPR024752">
    <property type="entry name" value="Myb/SANT-like_dom"/>
</dbReference>
<comment type="subcellular location">
    <subcellularLocation>
        <location evidence="2">Nucleus</location>
    </subcellularLocation>
</comment>
<evidence type="ECO:0000256" key="1">
    <source>
        <dbReference type="ARBA" id="ARBA00001968"/>
    </source>
</evidence>
<dbReference type="Pfam" id="PF13359">
    <property type="entry name" value="DDE_Tnp_4"/>
    <property type="match status" value="1"/>
</dbReference>
<evidence type="ECO:0000256" key="7">
    <source>
        <dbReference type="ARBA" id="ARBA00023242"/>
    </source>
</evidence>
<feature type="region of interest" description="Disordered" evidence="8">
    <location>
        <begin position="287"/>
        <end position="323"/>
    </location>
</feature>
<feature type="domain" description="DDE Tnp4" evidence="10">
    <location>
        <begin position="492"/>
        <end position="654"/>
    </location>
</feature>
<comment type="cofactor">
    <cofactor evidence="1">
        <name>a divalent metal cation</name>
        <dbReference type="ChEBI" id="CHEBI:60240"/>
    </cofactor>
</comment>
<keyword evidence="6" id="KW-0378">Hydrolase</keyword>